<dbReference type="Pfam" id="PF03901">
    <property type="entry name" value="Glyco_transf_22"/>
    <property type="match status" value="1"/>
</dbReference>
<keyword evidence="8 10" id="KW-1133">Transmembrane helix</keyword>
<comment type="subcellular location">
    <subcellularLocation>
        <location evidence="1 10">Endoplasmic reticulum membrane</location>
        <topology evidence="1 10">Multi-pass membrane protein</topology>
    </subcellularLocation>
</comment>
<keyword evidence="5" id="KW-0808">Transferase</keyword>
<reference evidence="11" key="1">
    <citation type="submission" date="2016-06" db="EMBL/GenBank/DDBJ databases">
        <authorList>
            <person name="Cuomo C."/>
            <person name="Litvintseva A."/>
            <person name="Heitman J."/>
            <person name="Chen Y."/>
            <person name="Sun S."/>
            <person name="Springer D."/>
            <person name="Dromer F."/>
            <person name="Young S."/>
            <person name="Zeng Q."/>
            <person name="Chapman S."/>
            <person name="Gujja S."/>
            <person name="Saif S."/>
            <person name="Birren B."/>
        </authorList>
    </citation>
    <scope>NUCLEOTIDE SEQUENCE</scope>
    <source>
        <strain evidence="11">CBS 7841</strain>
    </source>
</reference>
<comment type="pathway">
    <text evidence="2">Protein modification; protein glycosylation.</text>
</comment>
<dbReference type="EC" id="2.4.1.-" evidence="10"/>
<evidence type="ECO:0000256" key="9">
    <source>
        <dbReference type="ARBA" id="ARBA00023136"/>
    </source>
</evidence>
<keyword evidence="4 10" id="KW-0328">Glycosyltransferase</keyword>
<dbReference type="RefSeq" id="XP_066068516.1">
    <property type="nucleotide sequence ID" value="XM_066212419.1"/>
</dbReference>
<evidence type="ECO:0000256" key="4">
    <source>
        <dbReference type="ARBA" id="ARBA00022676"/>
    </source>
</evidence>
<dbReference type="GO" id="GO:0006487">
    <property type="term" value="P:protein N-linked glycosylation"/>
    <property type="evidence" value="ECO:0007669"/>
    <property type="project" value="TreeGrafter"/>
</dbReference>
<protein>
    <recommendedName>
        <fullName evidence="10">Mannosyltransferase</fullName>
        <ecNumber evidence="10">2.4.1.-</ecNumber>
    </recommendedName>
</protein>
<keyword evidence="6 10" id="KW-0812">Transmembrane</keyword>
<keyword evidence="12" id="KW-1185">Reference proteome</keyword>
<evidence type="ECO:0000256" key="3">
    <source>
        <dbReference type="ARBA" id="ARBA00007063"/>
    </source>
</evidence>
<reference evidence="11" key="3">
    <citation type="submission" date="2024-01" db="EMBL/GenBank/DDBJ databases">
        <authorList>
            <person name="Coelho M.A."/>
            <person name="David-Palma M."/>
            <person name="Shea T."/>
            <person name="Sun S."/>
            <person name="Cuomo C.A."/>
            <person name="Heitman J."/>
        </authorList>
    </citation>
    <scope>NUCLEOTIDE SEQUENCE</scope>
    <source>
        <strain evidence="11">CBS 7841</strain>
    </source>
</reference>
<dbReference type="PANTHER" id="PTHR22760">
    <property type="entry name" value="GLYCOSYLTRANSFERASE"/>
    <property type="match status" value="1"/>
</dbReference>
<feature type="transmembrane region" description="Helical" evidence="10">
    <location>
        <begin position="233"/>
        <end position="255"/>
    </location>
</feature>
<evidence type="ECO:0000256" key="1">
    <source>
        <dbReference type="ARBA" id="ARBA00004477"/>
    </source>
</evidence>
<evidence type="ECO:0000256" key="6">
    <source>
        <dbReference type="ARBA" id="ARBA00022692"/>
    </source>
</evidence>
<feature type="transmembrane region" description="Helical" evidence="10">
    <location>
        <begin position="177"/>
        <end position="198"/>
    </location>
</feature>
<proteinExistence type="inferred from homology"/>
<feature type="transmembrane region" description="Helical" evidence="10">
    <location>
        <begin position="384"/>
        <end position="403"/>
    </location>
</feature>
<dbReference type="GO" id="GO:0005789">
    <property type="term" value="C:endoplasmic reticulum membrane"/>
    <property type="evidence" value="ECO:0007669"/>
    <property type="project" value="UniProtKB-SubCell"/>
</dbReference>
<dbReference type="PANTHER" id="PTHR22760:SF2">
    <property type="entry name" value="ALPHA-1,2-MANNOSYLTRANSFERASE ALG9"/>
    <property type="match status" value="1"/>
</dbReference>
<dbReference type="Proteomes" id="UP000094043">
    <property type="component" value="Chromosome 3"/>
</dbReference>
<dbReference type="KEGG" id="cdep:91087222"/>
<keyword evidence="7 10" id="KW-0256">Endoplasmic reticulum</keyword>
<evidence type="ECO:0000313" key="11">
    <source>
        <dbReference type="EMBL" id="WVN87816.1"/>
    </source>
</evidence>
<accession>A0A1E3IPT6</accession>
<dbReference type="OrthoDB" id="497541at2759"/>
<dbReference type="EMBL" id="CP143786">
    <property type="protein sequence ID" value="WVN87816.1"/>
    <property type="molecule type" value="Genomic_DNA"/>
</dbReference>
<dbReference type="InterPro" id="IPR005599">
    <property type="entry name" value="GPI_mannosylTrfase"/>
</dbReference>
<feature type="transmembrane region" description="Helical" evidence="10">
    <location>
        <begin position="340"/>
        <end position="364"/>
    </location>
</feature>
<organism evidence="11 12">
    <name type="scientific">Cryptococcus depauperatus CBS 7841</name>
    <dbReference type="NCBI Taxonomy" id="1295531"/>
    <lineage>
        <taxon>Eukaryota</taxon>
        <taxon>Fungi</taxon>
        <taxon>Dikarya</taxon>
        <taxon>Basidiomycota</taxon>
        <taxon>Agaricomycotina</taxon>
        <taxon>Tremellomycetes</taxon>
        <taxon>Tremellales</taxon>
        <taxon>Cryptococcaceae</taxon>
        <taxon>Cryptococcus</taxon>
    </lineage>
</organism>
<name>A0A1E3IPT6_9TREE</name>
<dbReference type="GO" id="GO:0000026">
    <property type="term" value="F:alpha-1,2-mannosyltransferase activity"/>
    <property type="evidence" value="ECO:0007669"/>
    <property type="project" value="TreeGrafter"/>
</dbReference>
<comment type="similarity">
    <text evidence="3 10">Belongs to the glycosyltransferase 22 family.</text>
</comment>
<keyword evidence="9 10" id="KW-0472">Membrane</keyword>
<feature type="transmembrane region" description="Helical" evidence="10">
    <location>
        <begin position="453"/>
        <end position="471"/>
    </location>
</feature>
<dbReference type="GeneID" id="91087222"/>
<evidence type="ECO:0000256" key="10">
    <source>
        <dbReference type="RuleBase" id="RU363075"/>
    </source>
</evidence>
<feature type="transmembrane region" description="Helical" evidence="10">
    <location>
        <begin position="281"/>
        <end position="299"/>
    </location>
</feature>
<evidence type="ECO:0000256" key="5">
    <source>
        <dbReference type="ARBA" id="ARBA00022679"/>
    </source>
</evidence>
<evidence type="ECO:0000313" key="12">
    <source>
        <dbReference type="Proteomes" id="UP000094043"/>
    </source>
</evidence>
<evidence type="ECO:0000256" key="2">
    <source>
        <dbReference type="ARBA" id="ARBA00004922"/>
    </source>
</evidence>
<sequence length="693" mass="78902">MSLPGTETIRIRRPNPAPTAVGQNKEVEKKDEFGNVLPIGWKRRHQGLLQDQVARGRRGPFVPSLSLAFRILLLIRTAGAMYNIIADCDEVFNFFEPLHYFQYNSGFQTWELSPQFAVRSWFYILLHWPLAHLGPKLLRLDKRPAFFALRMSLGAICSFCEARFFRAVAGAINDRVARYLLVIMMLSAGMCYASVAFLPSSFAMYTTMLASSFWLEPANSTPRGTARAYRATFCYALGAIVGWPFSAALGIPFVFEQLFVGAGEIIPKQMTGKWTAKRFDTMIKAVSLSALIAVPVYLVDSWAYGRLSFPALNIVTYNLFSGNGPDLYGTSPSTFYLANLFLNFNIFLLFALVSLPALAVTYMYDYRRLGKTQMAPKEGETSPYMLMTLRLAPFYIWLTILTAQSHKEERFFFPAYPLLCFNAAVTIYLIRGWLEQGYVYLTKSPYNAGRTSIFSGFTLLVVFLPSLLSIARISAIFQFYHAPFDIAHHFQYQTLPAVLMSLGYKPIPLPESYKPYGKEEFEIRWDLSPLQDMEQPITLCYGTEWHRFPSSYLIPKGVQVFFIQTDFDGMMPRRWKESGSAGRWPRSETRAIRAGRFNGENMASFEPGTFIDPNECTYLVALSLPSQKVTELEPDWTNHRDWEREFCKPFLDASSSAWWSRLFHFPGGLLSSGRVSGDYCLLRHKGQVKKTPL</sequence>
<dbReference type="AlphaFoldDB" id="A0A1E3IPT6"/>
<evidence type="ECO:0000256" key="8">
    <source>
        <dbReference type="ARBA" id="ARBA00022989"/>
    </source>
</evidence>
<gene>
    <name evidence="11" type="ORF">L203_103011</name>
</gene>
<evidence type="ECO:0000256" key="7">
    <source>
        <dbReference type="ARBA" id="ARBA00022824"/>
    </source>
</evidence>
<feature type="transmembrane region" description="Helical" evidence="10">
    <location>
        <begin position="415"/>
        <end position="433"/>
    </location>
</feature>
<reference evidence="11" key="2">
    <citation type="journal article" date="2022" name="Elife">
        <title>Obligate sexual reproduction of a homothallic fungus closely related to the Cryptococcus pathogenic species complex.</title>
        <authorList>
            <person name="Passer A.R."/>
            <person name="Clancey S.A."/>
            <person name="Shea T."/>
            <person name="David-Palma M."/>
            <person name="Averette A.F."/>
            <person name="Boekhout T."/>
            <person name="Porcel B.M."/>
            <person name="Nowrousian M."/>
            <person name="Cuomo C.A."/>
            <person name="Sun S."/>
            <person name="Heitman J."/>
            <person name="Coelho M.A."/>
        </authorList>
    </citation>
    <scope>NUCLEOTIDE SEQUENCE</scope>
    <source>
        <strain evidence="11">CBS 7841</strain>
    </source>
</reference>
<dbReference type="VEuPathDB" id="FungiDB:L203_01720"/>